<gene>
    <name evidence="1" type="ORF">HNR02_007042</name>
</gene>
<reference evidence="1 2" key="1">
    <citation type="submission" date="2020-07" db="EMBL/GenBank/DDBJ databases">
        <title>Sequencing the genomes of 1000 actinobacteria strains.</title>
        <authorList>
            <person name="Klenk H.-P."/>
        </authorList>
    </citation>
    <scope>NUCLEOTIDE SEQUENCE [LARGE SCALE GENOMIC DNA]</scope>
    <source>
        <strain evidence="1 2">DSM 104006</strain>
    </source>
</reference>
<dbReference type="EMBL" id="JACCFK010000002">
    <property type="protein sequence ID" value="NYI93667.1"/>
    <property type="molecule type" value="Genomic_DNA"/>
</dbReference>
<name>A0A853BGJ3_9PSEU</name>
<evidence type="ECO:0000313" key="1">
    <source>
        <dbReference type="EMBL" id="NYI93667.1"/>
    </source>
</evidence>
<sequence>MTSELDADLIAAAVRAVPAVADLDSGRFGDVATYLPGRRVAGVRIRPEEITVGVVSRYPATVTEVAAAVRAAVGKVDRPVRVAVMDIVLPVTAPAAFGRVAVKEELS</sequence>
<dbReference type="AlphaFoldDB" id="A0A853BGJ3"/>
<protein>
    <recommendedName>
        <fullName evidence="3">Asp23/Gls24 family envelope stress response protein</fullName>
    </recommendedName>
</protein>
<comment type="caution">
    <text evidence="1">The sequence shown here is derived from an EMBL/GenBank/DDBJ whole genome shotgun (WGS) entry which is preliminary data.</text>
</comment>
<evidence type="ECO:0000313" key="2">
    <source>
        <dbReference type="Proteomes" id="UP000549616"/>
    </source>
</evidence>
<organism evidence="1 2">
    <name type="scientific">Amycolatopsis endophytica</name>
    <dbReference type="NCBI Taxonomy" id="860233"/>
    <lineage>
        <taxon>Bacteria</taxon>
        <taxon>Bacillati</taxon>
        <taxon>Actinomycetota</taxon>
        <taxon>Actinomycetes</taxon>
        <taxon>Pseudonocardiales</taxon>
        <taxon>Pseudonocardiaceae</taxon>
        <taxon>Amycolatopsis</taxon>
    </lineage>
</organism>
<dbReference type="Proteomes" id="UP000549616">
    <property type="component" value="Unassembled WGS sequence"/>
</dbReference>
<evidence type="ECO:0008006" key="3">
    <source>
        <dbReference type="Google" id="ProtNLM"/>
    </source>
</evidence>
<keyword evidence="2" id="KW-1185">Reference proteome</keyword>
<proteinExistence type="predicted"/>
<accession>A0A853BGJ3</accession>
<dbReference type="RefSeq" id="WP_179777812.1">
    <property type="nucleotide sequence ID" value="NZ_JACCFK010000002.1"/>
</dbReference>